<keyword evidence="7" id="KW-0547">Nucleotide-binding</keyword>
<evidence type="ECO:0000256" key="2">
    <source>
        <dbReference type="ARBA" id="ARBA00022618"/>
    </source>
</evidence>
<evidence type="ECO:0000259" key="11">
    <source>
        <dbReference type="Pfam" id="PF02875"/>
    </source>
</evidence>
<dbReference type="Gene3D" id="3.40.1190.10">
    <property type="entry name" value="Mur-like, catalytic domain"/>
    <property type="match status" value="1"/>
</dbReference>
<comment type="similarity">
    <text evidence="1 7">Belongs to the MurCDEF family. MurE subfamily.</text>
</comment>
<dbReference type="InterPro" id="IPR000713">
    <property type="entry name" value="Mur_ligase_N"/>
</dbReference>
<dbReference type="Gene3D" id="3.40.1390.10">
    <property type="entry name" value="MurE/MurF, N-terminal domain"/>
    <property type="match status" value="1"/>
</dbReference>
<evidence type="ECO:0000313" key="13">
    <source>
        <dbReference type="EMBL" id="GAA1382513.1"/>
    </source>
</evidence>
<gene>
    <name evidence="7" type="primary">murE</name>
    <name evidence="13" type="ORF">GCM10009613_10470</name>
</gene>
<keyword evidence="14" id="KW-1185">Reference proteome</keyword>
<dbReference type="InterPro" id="IPR005761">
    <property type="entry name" value="UDP-N-AcMur-Glu-dNH2Pim_ligase"/>
</dbReference>
<comment type="caution">
    <text evidence="13">The sequence shown here is derived from an EMBL/GenBank/DDBJ whole genome shotgun (WGS) entry which is preliminary data.</text>
</comment>
<dbReference type="SUPFAM" id="SSF53244">
    <property type="entry name" value="MurD-like peptide ligases, peptide-binding domain"/>
    <property type="match status" value="1"/>
</dbReference>
<dbReference type="SUPFAM" id="SSF63418">
    <property type="entry name" value="MurE/MurF N-terminal domain"/>
    <property type="match status" value="1"/>
</dbReference>
<evidence type="ECO:0000256" key="4">
    <source>
        <dbReference type="ARBA" id="ARBA00022984"/>
    </source>
</evidence>
<dbReference type="InterPro" id="IPR036565">
    <property type="entry name" value="Mur-like_cat_sf"/>
</dbReference>
<dbReference type="Gene3D" id="3.90.190.20">
    <property type="entry name" value="Mur ligase, C-terminal domain"/>
    <property type="match status" value="1"/>
</dbReference>
<dbReference type="EMBL" id="BAAAJK010000004">
    <property type="protein sequence ID" value="GAA1382513.1"/>
    <property type="molecule type" value="Genomic_DNA"/>
</dbReference>
<proteinExistence type="inferred from homology"/>
<organism evidence="13 14">
    <name type="scientific">Pseudonocardia kongjuensis</name>
    <dbReference type="NCBI Taxonomy" id="102227"/>
    <lineage>
        <taxon>Bacteria</taxon>
        <taxon>Bacillati</taxon>
        <taxon>Actinomycetota</taxon>
        <taxon>Actinomycetes</taxon>
        <taxon>Pseudonocardiales</taxon>
        <taxon>Pseudonocardiaceae</taxon>
        <taxon>Pseudonocardia</taxon>
    </lineage>
</organism>
<name>A0ABP4I9J2_9PSEU</name>
<feature type="binding site" evidence="7">
    <location>
        <position position="449"/>
    </location>
    <ligand>
        <name>meso-2,6-diaminopimelate</name>
        <dbReference type="ChEBI" id="CHEBI:57791"/>
    </ligand>
</feature>
<evidence type="ECO:0000256" key="9">
    <source>
        <dbReference type="SAM" id="MobiDB-lite"/>
    </source>
</evidence>
<comment type="subcellular location">
    <subcellularLocation>
        <location evidence="7 8">Cytoplasm</location>
    </subcellularLocation>
</comment>
<dbReference type="EC" id="6.3.2.13" evidence="7"/>
<feature type="binding site" evidence="7">
    <location>
        <position position="527"/>
    </location>
    <ligand>
        <name>meso-2,6-diaminopimelate</name>
        <dbReference type="ChEBI" id="CHEBI:57791"/>
    </ligand>
</feature>
<accession>A0ABP4I9J2</accession>
<comment type="caution">
    <text evidence="7">Lacks conserved residue(s) required for the propagation of feature annotation.</text>
</comment>
<dbReference type="Pfam" id="PF08245">
    <property type="entry name" value="Mur_ligase_M"/>
    <property type="match status" value="1"/>
</dbReference>
<evidence type="ECO:0000313" key="14">
    <source>
        <dbReference type="Proteomes" id="UP001501414"/>
    </source>
</evidence>
<keyword evidence="4 7" id="KW-0573">Peptidoglycan synthesis</keyword>
<dbReference type="Proteomes" id="UP001501414">
    <property type="component" value="Unassembled WGS sequence"/>
</dbReference>
<dbReference type="PANTHER" id="PTHR23135">
    <property type="entry name" value="MUR LIGASE FAMILY MEMBER"/>
    <property type="match status" value="1"/>
</dbReference>
<dbReference type="Pfam" id="PF01225">
    <property type="entry name" value="Mur_ligase"/>
    <property type="match status" value="1"/>
</dbReference>
<feature type="modified residue" description="N6-carboxylysine" evidence="7">
    <location>
        <position position="280"/>
    </location>
</feature>
<evidence type="ECO:0000256" key="5">
    <source>
        <dbReference type="ARBA" id="ARBA00023306"/>
    </source>
</evidence>
<feature type="region of interest" description="Disordered" evidence="9">
    <location>
        <begin position="1"/>
        <end position="34"/>
    </location>
</feature>
<evidence type="ECO:0000259" key="10">
    <source>
        <dbReference type="Pfam" id="PF01225"/>
    </source>
</evidence>
<sequence>MPDVHAAYASPAGNVDTGIPSMSGHPGSLPDRPETVRPVDVALLGRLAGAELNPRTAGAGPGPLLDAAAGPHTVTGVTLRAASVRPGDLFAALPGARAHGADFAAQAIAAGAAAVLTDPAGADRPEIRHSRLPVLVHPDPREVLGPVSAAVYGEPTARLRVLGVTGTSGKTTVGHLLEAGLAAAGRASGLLGTVRTRVRVPGHEPRALPSAFTTPEAPDLQALFAVMVEAGVTDVAMEVSSHALALGRVGGTRFAAGAFTNLSQDHLDFHPTMADYFEAKARLLVGGGAGVEPARHGVVCIDDEWGRRLAARRPEAVTVSAADDGPHATWTVRDLAAHPDGTQTFTAIGPGGLAQPVTLALPGRYNVANALVALACLDADGIPPQVTAEGFAQLSVPGRMQRVDAGQPWLAVVDYAHKPAAVAALLDALRAQIKPHARVLTVLGCGGDRDTGKRPLMGAAAAIRSDLLVITDDNPRSEDPAAIRRAMLDGAAHEPARGDVIEIGDRRSAIVYAVRSARPGDAVVIAGKGHETGQEVHGVKYPFDDADELVAAIRAAS</sequence>
<keyword evidence="7" id="KW-0460">Magnesium</keyword>
<feature type="binding site" evidence="7">
    <location>
        <begin position="166"/>
        <end position="172"/>
    </location>
    <ligand>
        <name>ATP</name>
        <dbReference type="ChEBI" id="CHEBI:30616"/>
    </ligand>
</feature>
<feature type="binding site" evidence="7">
    <location>
        <begin position="473"/>
        <end position="476"/>
    </location>
    <ligand>
        <name>meso-2,6-diaminopimelate</name>
        <dbReference type="ChEBI" id="CHEBI:57791"/>
    </ligand>
</feature>
<evidence type="ECO:0000256" key="6">
    <source>
        <dbReference type="ARBA" id="ARBA00023316"/>
    </source>
</evidence>
<dbReference type="PANTHER" id="PTHR23135:SF4">
    <property type="entry name" value="UDP-N-ACETYLMURAMOYL-L-ALANYL-D-GLUTAMATE--2,6-DIAMINOPIMELATE LIGASE MURE HOMOLOG, CHLOROPLASTIC"/>
    <property type="match status" value="1"/>
</dbReference>
<keyword evidence="7" id="KW-0963">Cytoplasm</keyword>
<comment type="catalytic activity">
    <reaction evidence="7">
        <text>UDP-N-acetyl-alpha-D-muramoyl-L-alanyl-D-glutamate + meso-2,6-diaminopimelate + ATP = UDP-N-acetyl-alpha-D-muramoyl-L-alanyl-gamma-D-glutamyl-meso-2,6-diaminopimelate + ADP + phosphate + H(+)</text>
        <dbReference type="Rhea" id="RHEA:23676"/>
        <dbReference type="ChEBI" id="CHEBI:15378"/>
        <dbReference type="ChEBI" id="CHEBI:30616"/>
        <dbReference type="ChEBI" id="CHEBI:43474"/>
        <dbReference type="ChEBI" id="CHEBI:57791"/>
        <dbReference type="ChEBI" id="CHEBI:83900"/>
        <dbReference type="ChEBI" id="CHEBI:83905"/>
        <dbReference type="ChEBI" id="CHEBI:456216"/>
        <dbReference type="EC" id="6.3.2.13"/>
    </reaction>
</comment>
<dbReference type="GO" id="GO:0016874">
    <property type="term" value="F:ligase activity"/>
    <property type="evidence" value="ECO:0007669"/>
    <property type="project" value="UniProtKB-KW"/>
</dbReference>
<comment type="pathway">
    <text evidence="7 8">Cell wall biogenesis; peptidoglycan biosynthesis.</text>
</comment>
<reference evidence="14" key="1">
    <citation type="journal article" date="2019" name="Int. J. Syst. Evol. Microbiol.">
        <title>The Global Catalogue of Microorganisms (GCM) 10K type strain sequencing project: providing services to taxonomists for standard genome sequencing and annotation.</title>
        <authorList>
            <consortium name="The Broad Institute Genomics Platform"/>
            <consortium name="The Broad Institute Genome Sequencing Center for Infectious Disease"/>
            <person name="Wu L."/>
            <person name="Ma J."/>
        </authorList>
    </citation>
    <scope>NUCLEOTIDE SEQUENCE [LARGE SCALE GENOMIC DNA]</scope>
    <source>
        <strain evidence="14">JCM 11896</strain>
    </source>
</reference>
<feature type="binding site" evidence="7">
    <location>
        <position position="240"/>
    </location>
    <ligand>
        <name>UDP-N-acetyl-alpha-D-muramoyl-L-alanyl-D-glutamate</name>
        <dbReference type="ChEBI" id="CHEBI:83900"/>
    </ligand>
</feature>
<feature type="binding site" evidence="7">
    <location>
        <position position="248"/>
    </location>
    <ligand>
        <name>UDP-N-acetyl-alpha-D-muramoyl-L-alanyl-D-glutamate</name>
        <dbReference type="ChEBI" id="CHEBI:83900"/>
    </ligand>
</feature>
<feature type="domain" description="Mur ligase central" evidence="12">
    <location>
        <begin position="164"/>
        <end position="376"/>
    </location>
</feature>
<feature type="binding site" evidence="7">
    <location>
        <position position="79"/>
    </location>
    <ligand>
        <name>UDP-N-acetyl-alpha-D-muramoyl-L-alanyl-D-glutamate</name>
        <dbReference type="ChEBI" id="CHEBI:83900"/>
    </ligand>
</feature>
<keyword evidence="7 13" id="KW-0436">Ligase</keyword>
<evidence type="ECO:0000259" key="12">
    <source>
        <dbReference type="Pfam" id="PF08245"/>
    </source>
</evidence>
<evidence type="ECO:0000256" key="8">
    <source>
        <dbReference type="RuleBase" id="RU004135"/>
    </source>
</evidence>
<feature type="short sequence motif" description="Meso-diaminopimelate recognition motif" evidence="7">
    <location>
        <begin position="473"/>
        <end position="476"/>
    </location>
</feature>
<dbReference type="SUPFAM" id="SSF53623">
    <property type="entry name" value="MurD-like peptide ligases, catalytic domain"/>
    <property type="match status" value="1"/>
</dbReference>
<comment type="function">
    <text evidence="7">Catalyzes the addition of meso-diaminopimelic acid to the nucleotide precursor UDP-N-acetylmuramoyl-L-alanyl-D-glutamate (UMAG) in the biosynthesis of bacterial cell-wall peptidoglycan.</text>
</comment>
<dbReference type="InterPro" id="IPR036615">
    <property type="entry name" value="Mur_ligase_C_dom_sf"/>
</dbReference>
<feature type="binding site" evidence="7">
    <location>
        <position position="531"/>
    </location>
    <ligand>
        <name>meso-2,6-diaminopimelate</name>
        <dbReference type="ChEBI" id="CHEBI:57791"/>
    </ligand>
</feature>
<dbReference type="InterPro" id="IPR004101">
    <property type="entry name" value="Mur_ligase_C"/>
</dbReference>
<dbReference type="HAMAP" id="MF_00208">
    <property type="entry name" value="MurE"/>
    <property type="match status" value="1"/>
</dbReference>
<dbReference type="NCBIfam" id="TIGR01085">
    <property type="entry name" value="murE"/>
    <property type="match status" value="1"/>
</dbReference>
<protein>
    <recommendedName>
        <fullName evidence="7">UDP-N-acetylmuramoyl-L-alanyl-D-glutamate--2,6-diaminopimelate ligase</fullName>
        <ecNumber evidence="7">6.3.2.13</ecNumber>
    </recommendedName>
    <alternativeName>
        <fullName evidence="7">Meso-A2pm-adding enzyme</fullName>
    </alternativeName>
    <alternativeName>
        <fullName evidence="7">Meso-diaminopimelate-adding enzyme</fullName>
    </alternativeName>
    <alternativeName>
        <fullName evidence="7">UDP-MurNAc-L-Ala-D-Glu:meso-diaminopimelate ligase</fullName>
    </alternativeName>
    <alternativeName>
        <fullName evidence="7">UDP-MurNAc-tripeptide synthetase</fullName>
    </alternativeName>
    <alternativeName>
        <fullName evidence="7">UDP-N-acetylmuramyl-tripeptide synthetase</fullName>
    </alternativeName>
</protein>
<feature type="domain" description="Mur ligase N-terminal catalytic" evidence="10">
    <location>
        <begin position="74"/>
        <end position="150"/>
    </location>
</feature>
<dbReference type="InterPro" id="IPR013221">
    <property type="entry name" value="Mur_ligase_cen"/>
</dbReference>
<keyword evidence="2 7" id="KW-0132">Cell division</keyword>
<keyword evidence="7" id="KW-0067">ATP-binding</keyword>
<feature type="binding site" evidence="7">
    <location>
        <begin position="213"/>
        <end position="214"/>
    </location>
    <ligand>
        <name>UDP-N-acetyl-alpha-D-muramoyl-L-alanyl-D-glutamate</name>
        <dbReference type="ChEBI" id="CHEBI:83900"/>
    </ligand>
</feature>
<feature type="domain" description="Mur ligase C-terminal" evidence="11">
    <location>
        <begin position="398"/>
        <end position="529"/>
    </location>
</feature>
<comment type="PTM">
    <text evidence="7">Carboxylation is probably crucial for Mg(2+) binding and, consequently, for the gamma-phosphate positioning of ATP.</text>
</comment>
<keyword evidence="5 7" id="KW-0131">Cell cycle</keyword>
<evidence type="ECO:0000256" key="1">
    <source>
        <dbReference type="ARBA" id="ARBA00005898"/>
    </source>
</evidence>
<keyword evidence="3 7" id="KW-0133">Cell shape</keyword>
<dbReference type="InterPro" id="IPR035911">
    <property type="entry name" value="MurE/MurF_N"/>
</dbReference>
<dbReference type="NCBIfam" id="NF001124">
    <property type="entry name" value="PRK00139.1-2"/>
    <property type="match status" value="1"/>
</dbReference>
<dbReference type="Pfam" id="PF02875">
    <property type="entry name" value="Mur_ligase_C"/>
    <property type="match status" value="1"/>
</dbReference>
<comment type="cofactor">
    <cofactor evidence="7">
        <name>Mg(2+)</name>
        <dbReference type="ChEBI" id="CHEBI:18420"/>
    </cofactor>
</comment>
<evidence type="ECO:0000256" key="3">
    <source>
        <dbReference type="ARBA" id="ARBA00022960"/>
    </source>
</evidence>
<evidence type="ECO:0000256" key="7">
    <source>
        <dbReference type="HAMAP-Rule" id="MF_00208"/>
    </source>
</evidence>
<dbReference type="NCBIfam" id="NF001126">
    <property type="entry name" value="PRK00139.1-4"/>
    <property type="match status" value="1"/>
</dbReference>
<keyword evidence="6 7" id="KW-0961">Cell wall biogenesis/degradation</keyword>